<proteinExistence type="predicted"/>
<dbReference type="InterPro" id="IPR026363">
    <property type="entry name" value="CxxC-x17-CxxC_dom"/>
</dbReference>
<feature type="compositionally biased region" description="Gly residues" evidence="1">
    <location>
        <begin position="10"/>
        <end position="32"/>
    </location>
</feature>
<dbReference type="PATRIC" id="fig|1618761.3.peg.442"/>
<feature type="region of interest" description="Disordered" evidence="1">
    <location>
        <begin position="1"/>
        <end position="41"/>
    </location>
</feature>
<gene>
    <name evidence="3" type="ORF">UR64_C0008G0042</name>
</gene>
<dbReference type="Pfam" id="PF23477">
    <property type="entry name" value="zf_Tbcl_2"/>
    <property type="match status" value="1"/>
</dbReference>
<comment type="caution">
    <text evidence="3">The sequence shown here is derived from an EMBL/GenBank/DDBJ whole genome shotgun (WGS) entry which is preliminary data.</text>
</comment>
<name>A0A0G0BAP4_9BACT</name>
<feature type="region of interest" description="Disordered" evidence="1">
    <location>
        <begin position="56"/>
        <end position="117"/>
    </location>
</feature>
<dbReference type="AlphaFoldDB" id="A0A0G0BAP4"/>
<dbReference type="EMBL" id="LBPY01000008">
    <property type="protein sequence ID" value="KKP66404.1"/>
    <property type="molecule type" value="Genomic_DNA"/>
</dbReference>
<evidence type="ECO:0000313" key="4">
    <source>
        <dbReference type="Proteomes" id="UP000034952"/>
    </source>
</evidence>
<accession>A0A0G0BAP4</accession>
<feature type="compositionally biased region" description="Basic and acidic residues" evidence="1">
    <location>
        <begin position="74"/>
        <end position="100"/>
    </location>
</feature>
<evidence type="ECO:0000259" key="2">
    <source>
        <dbReference type="Pfam" id="PF23477"/>
    </source>
</evidence>
<sequence length="189" mass="20263">MGNFNDRGGNRGGGGGGFRGGNGGGGRPSFGGGRRDDRGPVTMHKAVCDECHKSCEVPFRPSQDKPIYCNDCFSSKRDDGDRAPRREFSNDRGPKRDFNDRPAPTFAKPAVAGNDMSKQLSEMNSKLDRLINAIEKMSGPKVVAPVVTSRPALKVAPVVAKKIEVKKVVAKAPVKKVAAKKVVGKKKTK</sequence>
<feature type="domain" description="CxxC-x17-CxxC" evidence="2">
    <location>
        <begin position="42"/>
        <end position="77"/>
    </location>
</feature>
<evidence type="ECO:0000313" key="3">
    <source>
        <dbReference type="EMBL" id="KKP66404.1"/>
    </source>
</evidence>
<reference evidence="3 4" key="1">
    <citation type="journal article" date="2015" name="Nature">
        <title>rRNA introns, odd ribosomes, and small enigmatic genomes across a large radiation of phyla.</title>
        <authorList>
            <person name="Brown C.T."/>
            <person name="Hug L.A."/>
            <person name="Thomas B.C."/>
            <person name="Sharon I."/>
            <person name="Castelle C.J."/>
            <person name="Singh A."/>
            <person name="Wilkins M.J."/>
            <person name="Williams K.H."/>
            <person name="Banfield J.F."/>
        </authorList>
    </citation>
    <scope>NUCLEOTIDE SEQUENCE [LARGE SCALE GENOMIC DNA]</scope>
</reference>
<dbReference type="Proteomes" id="UP000034952">
    <property type="component" value="Unassembled WGS sequence"/>
</dbReference>
<organism evidence="3 4">
    <name type="scientific">Candidatus Nomurabacteria bacterium GW2011_GWE1_35_16</name>
    <dbReference type="NCBI Taxonomy" id="1618761"/>
    <lineage>
        <taxon>Bacteria</taxon>
        <taxon>Candidatus Nomuraibacteriota</taxon>
    </lineage>
</organism>
<evidence type="ECO:0000256" key="1">
    <source>
        <dbReference type="SAM" id="MobiDB-lite"/>
    </source>
</evidence>
<protein>
    <recommendedName>
        <fullName evidence="2">CxxC-x17-CxxC domain-containing protein</fullName>
    </recommendedName>
</protein>
<dbReference type="NCBIfam" id="TIGR04272">
    <property type="entry name" value="cxxc_cxxc_Mbark"/>
    <property type="match status" value="1"/>
</dbReference>